<dbReference type="EMBL" id="DF837953">
    <property type="protein sequence ID" value="GAT42454.1"/>
    <property type="molecule type" value="Genomic_DNA"/>
</dbReference>
<evidence type="ECO:0000313" key="2">
    <source>
        <dbReference type="EMBL" id="GAT42454.1"/>
    </source>
</evidence>
<gene>
    <name evidence="2" type="ORF">MCHLO_00168</name>
</gene>
<keyword evidence="3" id="KW-1185">Reference proteome</keyword>
<feature type="region of interest" description="Disordered" evidence="1">
    <location>
        <begin position="47"/>
        <end position="179"/>
    </location>
</feature>
<organism evidence="2 3">
    <name type="scientific">Mycena chlorophos</name>
    <name type="common">Agaric fungus</name>
    <name type="synonym">Agaricus chlorophos</name>
    <dbReference type="NCBI Taxonomy" id="658473"/>
    <lineage>
        <taxon>Eukaryota</taxon>
        <taxon>Fungi</taxon>
        <taxon>Dikarya</taxon>
        <taxon>Basidiomycota</taxon>
        <taxon>Agaricomycotina</taxon>
        <taxon>Agaricomycetes</taxon>
        <taxon>Agaricomycetidae</taxon>
        <taxon>Agaricales</taxon>
        <taxon>Marasmiineae</taxon>
        <taxon>Mycenaceae</taxon>
        <taxon>Mycena</taxon>
    </lineage>
</organism>
<feature type="compositionally biased region" description="Basic residues" evidence="1">
    <location>
        <begin position="160"/>
        <end position="169"/>
    </location>
</feature>
<evidence type="ECO:0000256" key="1">
    <source>
        <dbReference type="SAM" id="MobiDB-lite"/>
    </source>
</evidence>
<evidence type="ECO:0000313" key="3">
    <source>
        <dbReference type="Proteomes" id="UP000815677"/>
    </source>
</evidence>
<accession>A0ABQ0KU84</accession>
<name>A0ABQ0KU84_MYCCL</name>
<protein>
    <submittedName>
        <fullName evidence="2">Uncharacterized protein</fullName>
    </submittedName>
</protein>
<dbReference type="Proteomes" id="UP000815677">
    <property type="component" value="Unassembled WGS sequence"/>
</dbReference>
<reference evidence="2" key="1">
    <citation type="submission" date="2014-09" db="EMBL/GenBank/DDBJ databases">
        <title>Genome sequence of the luminous mushroom Mycena chlorophos for searching fungal bioluminescence genes.</title>
        <authorList>
            <person name="Tanaka Y."/>
            <person name="Kasuga D."/>
            <person name="Oba Y."/>
            <person name="Hase S."/>
            <person name="Sato K."/>
            <person name="Oba Y."/>
            <person name="Sakakibara Y."/>
        </authorList>
    </citation>
    <scope>NUCLEOTIDE SEQUENCE</scope>
</reference>
<sequence length="464" mass="52248">MATSPNDDINDLVNQLQQLELRLCAAILRQPPNQIQALAIASLDKLQKRRRDKPAGHYNPIHDENNTPPPKRPLQDQDQNLPPAKRQQQHREGDEEDLDASQHDQPPAQPQTEHPLEEQSGGGDKEGEVEQQGSEKNAETQTEESNDEDTDSENDAEGSKKKKKKKKTTPKTQLSPEELRAIADKRLGKVLPLNNLGDPFPSQLLIDELKTPFGLSKIGDQNRLLKELARSFQRPARSHWGPILALNGMGGQRVSTQKAIVEAQTTVPSLEWEQRILDLASTSAADNYVQSRIALCETIRFHKLCWIPMSPDERGAQNLKFFIQAHKKTLLEPAVAAGADLEKVCKVKYKNSVTRWVRKVREPISQGRYQLVRLFDAFGFAVLLHPCVVVQSFGRSSEKLIKVAERVGHVLKQRPAVKEAIETRDAENIKALKTLIRKLAHDDEADSVLGHLERFIDTVKPFKY</sequence>
<proteinExistence type="predicted"/>
<feature type="compositionally biased region" description="Acidic residues" evidence="1">
    <location>
        <begin position="141"/>
        <end position="156"/>
    </location>
</feature>